<dbReference type="Gene3D" id="2.20.25.80">
    <property type="entry name" value="WRKY domain"/>
    <property type="match status" value="1"/>
</dbReference>
<dbReference type="GO" id="GO:0003700">
    <property type="term" value="F:DNA-binding transcription factor activity"/>
    <property type="evidence" value="ECO:0007669"/>
    <property type="project" value="InterPro"/>
</dbReference>
<dbReference type="FunFam" id="2.20.25.80:FF:000009">
    <property type="entry name" value="WRKY transcription factor 53"/>
    <property type="match status" value="1"/>
</dbReference>
<evidence type="ECO:0000256" key="2">
    <source>
        <dbReference type="ARBA" id="ARBA00023015"/>
    </source>
</evidence>
<dbReference type="GO" id="GO:0005634">
    <property type="term" value="C:nucleus"/>
    <property type="evidence" value="ECO:0007669"/>
    <property type="project" value="UniProtKB-SubCell"/>
</dbReference>
<proteinExistence type="inferred from homology"/>
<dbReference type="AlphaFoldDB" id="A0A9P0YMP5"/>
<protein>
    <recommendedName>
        <fullName evidence="7">WRKY domain-containing protein</fullName>
    </recommendedName>
</protein>
<keyword evidence="2" id="KW-0805">Transcription regulation</keyword>
<comment type="caution">
    <text evidence="8">The sequence shown here is derived from an EMBL/GenBank/DDBJ whole genome shotgun (WGS) entry which is preliminary data.</text>
</comment>
<evidence type="ECO:0000256" key="6">
    <source>
        <dbReference type="ARBA" id="ARBA00060850"/>
    </source>
</evidence>
<dbReference type="PANTHER" id="PTHR32096">
    <property type="entry name" value="WRKY TRANSCRIPTION FACTOR 30-RELATED-RELATED"/>
    <property type="match status" value="1"/>
</dbReference>
<reference evidence="8" key="1">
    <citation type="submission" date="2022-07" db="EMBL/GenBank/DDBJ databases">
        <authorList>
            <person name="Macas J."/>
            <person name="Novak P."/>
            <person name="Neumann P."/>
        </authorList>
    </citation>
    <scope>NUCLEOTIDE SEQUENCE</scope>
</reference>
<dbReference type="PANTHER" id="PTHR32096:SF36">
    <property type="entry name" value="WRKY TRANSCRIPTION FACTOR 41-RELATED"/>
    <property type="match status" value="1"/>
</dbReference>
<dbReference type="GO" id="GO:0000976">
    <property type="term" value="F:transcription cis-regulatory region binding"/>
    <property type="evidence" value="ECO:0007669"/>
    <property type="project" value="TreeGrafter"/>
</dbReference>
<dbReference type="GO" id="GO:0010150">
    <property type="term" value="P:leaf senescence"/>
    <property type="evidence" value="ECO:0007669"/>
    <property type="project" value="UniProtKB-ARBA"/>
</dbReference>
<dbReference type="SMART" id="SM00774">
    <property type="entry name" value="WRKY"/>
    <property type="match status" value="1"/>
</dbReference>
<comment type="similarity">
    <text evidence="6">Belongs to the WRKY group III family.</text>
</comment>
<dbReference type="GO" id="GO:0042542">
    <property type="term" value="P:response to hydrogen peroxide"/>
    <property type="evidence" value="ECO:0007669"/>
    <property type="project" value="UniProtKB-ARBA"/>
</dbReference>
<dbReference type="OrthoDB" id="1888929at2759"/>
<evidence type="ECO:0000256" key="1">
    <source>
        <dbReference type="ARBA" id="ARBA00004123"/>
    </source>
</evidence>
<evidence type="ECO:0000259" key="7">
    <source>
        <dbReference type="PROSITE" id="PS50811"/>
    </source>
</evidence>
<evidence type="ECO:0000256" key="5">
    <source>
        <dbReference type="ARBA" id="ARBA00023242"/>
    </source>
</evidence>
<accession>A0A9P0YMP5</accession>
<organism evidence="8 9">
    <name type="scientific">Cuscuta europaea</name>
    <name type="common">European dodder</name>
    <dbReference type="NCBI Taxonomy" id="41803"/>
    <lineage>
        <taxon>Eukaryota</taxon>
        <taxon>Viridiplantae</taxon>
        <taxon>Streptophyta</taxon>
        <taxon>Embryophyta</taxon>
        <taxon>Tracheophyta</taxon>
        <taxon>Spermatophyta</taxon>
        <taxon>Magnoliopsida</taxon>
        <taxon>eudicotyledons</taxon>
        <taxon>Gunneridae</taxon>
        <taxon>Pentapetalae</taxon>
        <taxon>asterids</taxon>
        <taxon>lamiids</taxon>
        <taxon>Solanales</taxon>
        <taxon>Convolvulaceae</taxon>
        <taxon>Cuscuteae</taxon>
        <taxon>Cuscuta</taxon>
        <taxon>Cuscuta subgen. Cuscuta</taxon>
    </lineage>
</organism>
<dbReference type="GO" id="GO:0010193">
    <property type="term" value="P:response to ozone"/>
    <property type="evidence" value="ECO:0007669"/>
    <property type="project" value="UniProtKB-ARBA"/>
</dbReference>
<dbReference type="GO" id="GO:0009751">
    <property type="term" value="P:response to salicylic acid"/>
    <property type="evidence" value="ECO:0007669"/>
    <property type="project" value="UniProtKB-ARBA"/>
</dbReference>
<evidence type="ECO:0000256" key="3">
    <source>
        <dbReference type="ARBA" id="ARBA00023125"/>
    </source>
</evidence>
<dbReference type="PROSITE" id="PS50811">
    <property type="entry name" value="WRKY"/>
    <property type="match status" value="1"/>
</dbReference>
<evidence type="ECO:0000256" key="4">
    <source>
        <dbReference type="ARBA" id="ARBA00023163"/>
    </source>
</evidence>
<keyword evidence="3" id="KW-0238">DNA-binding</keyword>
<name>A0A9P0YMP5_CUSEU</name>
<evidence type="ECO:0000313" key="9">
    <source>
        <dbReference type="Proteomes" id="UP001152484"/>
    </source>
</evidence>
<gene>
    <name evidence="8" type="ORF">CEURO_LOCUS3002</name>
</gene>
<dbReference type="Pfam" id="PF03106">
    <property type="entry name" value="WRKY"/>
    <property type="match status" value="1"/>
</dbReference>
<dbReference type="InterPro" id="IPR003657">
    <property type="entry name" value="WRKY_dom"/>
</dbReference>
<dbReference type="InterPro" id="IPR036576">
    <property type="entry name" value="WRKY_dom_sf"/>
</dbReference>
<sequence>MRAGNKIYPPIYFHHSFHFSTSFSIPVADMTKTTRFLQSNFKLSHLDFLFPFLPISLPNSFSCHINHSILKVPSPPSTGYIKEHVFKSFPTHPTQRQLSNQLIQLPKHKMDSWEDKKALITELTQGMECAKQLRSYLHSQPSHSSVSSETHRFLLDKIEASFQILLCLLHPPLSTTAPESSISVDRSLPNEGIHKSMQEFRSMTKKRKLLPTWTEQVRVGTDNGLEGPPEDGYSWRKYGQKDILGAKYPRSYYRCTYRQMHNCWAIKQVQRSDGDSSLFEITYKGAHTCRQVQPKKKELEQHSYHHNDGLLIQPTS</sequence>
<dbReference type="Proteomes" id="UP001152484">
    <property type="component" value="Unassembled WGS sequence"/>
</dbReference>
<keyword evidence="4" id="KW-0804">Transcription</keyword>
<dbReference type="SUPFAM" id="SSF118290">
    <property type="entry name" value="WRKY DNA-binding domain"/>
    <property type="match status" value="1"/>
</dbReference>
<evidence type="ECO:0000313" key="8">
    <source>
        <dbReference type="EMBL" id="CAH9068912.1"/>
    </source>
</evidence>
<dbReference type="EMBL" id="CAMAPE010000005">
    <property type="protein sequence ID" value="CAH9068912.1"/>
    <property type="molecule type" value="Genomic_DNA"/>
</dbReference>
<dbReference type="InterPro" id="IPR044810">
    <property type="entry name" value="WRKY_plant"/>
</dbReference>
<keyword evidence="9" id="KW-1185">Reference proteome</keyword>
<feature type="non-terminal residue" evidence="8">
    <location>
        <position position="316"/>
    </location>
</feature>
<feature type="domain" description="WRKY" evidence="7">
    <location>
        <begin position="230"/>
        <end position="287"/>
    </location>
</feature>
<comment type="subcellular location">
    <subcellularLocation>
        <location evidence="1">Nucleus</location>
    </subcellularLocation>
</comment>
<keyword evidence="5" id="KW-0539">Nucleus</keyword>